<dbReference type="RefSeq" id="WP_188376997.1">
    <property type="nucleotide sequence ID" value="NZ_BMEL01000002.1"/>
</dbReference>
<reference evidence="1" key="2">
    <citation type="submission" date="2020-09" db="EMBL/GenBank/DDBJ databases">
        <authorList>
            <person name="Sun Q."/>
            <person name="Zhou Y."/>
        </authorList>
    </citation>
    <scope>NUCLEOTIDE SEQUENCE</scope>
    <source>
        <strain evidence="1">CGMCC 1.12153</strain>
    </source>
</reference>
<keyword evidence="2" id="KW-1185">Reference proteome</keyword>
<dbReference type="EMBL" id="BMEL01000002">
    <property type="protein sequence ID" value="GGF18220.1"/>
    <property type="molecule type" value="Genomic_DNA"/>
</dbReference>
<comment type="caution">
    <text evidence="1">The sequence shown here is derived from an EMBL/GenBank/DDBJ whole genome shotgun (WGS) entry which is preliminary data.</text>
</comment>
<name>A0A917EWW8_HALAA</name>
<evidence type="ECO:0000313" key="2">
    <source>
        <dbReference type="Proteomes" id="UP000660110"/>
    </source>
</evidence>
<gene>
    <name evidence="1" type="ORF">GCM10010954_16200</name>
</gene>
<accession>A0A917EWW8</accession>
<dbReference type="Gene3D" id="2.40.50.140">
    <property type="entry name" value="Nucleic acid-binding proteins"/>
    <property type="match status" value="1"/>
</dbReference>
<evidence type="ECO:0008006" key="3">
    <source>
        <dbReference type="Google" id="ProtNLM"/>
    </source>
</evidence>
<organism evidence="1 2">
    <name type="scientific">Halobacillus andaensis</name>
    <dbReference type="NCBI Taxonomy" id="1176239"/>
    <lineage>
        <taxon>Bacteria</taxon>
        <taxon>Bacillati</taxon>
        <taxon>Bacillota</taxon>
        <taxon>Bacilli</taxon>
        <taxon>Bacillales</taxon>
        <taxon>Bacillaceae</taxon>
        <taxon>Halobacillus</taxon>
    </lineage>
</organism>
<dbReference type="InterPro" id="IPR012340">
    <property type="entry name" value="NA-bd_OB-fold"/>
</dbReference>
<sequence>MASIRKAIVLFLFVISIVLVTYSIAYTRQQSGDITATTKGTPLEGKVEQKTTNGFILEVTAASKATFSDVMHVSYSGRHVLHKGDHVWVWYDEIRESDPPQTVAVEVEIKFRSEVDD</sequence>
<reference evidence="1" key="1">
    <citation type="journal article" date="2014" name="Int. J. Syst. Evol. Microbiol.">
        <title>Complete genome sequence of Corynebacterium casei LMG S-19264T (=DSM 44701T), isolated from a smear-ripened cheese.</title>
        <authorList>
            <consortium name="US DOE Joint Genome Institute (JGI-PGF)"/>
            <person name="Walter F."/>
            <person name="Albersmeier A."/>
            <person name="Kalinowski J."/>
            <person name="Ruckert C."/>
        </authorList>
    </citation>
    <scope>NUCLEOTIDE SEQUENCE</scope>
    <source>
        <strain evidence="1">CGMCC 1.12153</strain>
    </source>
</reference>
<evidence type="ECO:0000313" key="1">
    <source>
        <dbReference type="EMBL" id="GGF18220.1"/>
    </source>
</evidence>
<protein>
    <recommendedName>
        <fullName evidence="3">DUF3221 domain-containing protein</fullName>
    </recommendedName>
</protein>
<proteinExistence type="predicted"/>
<dbReference type="AlphaFoldDB" id="A0A917EWW8"/>
<dbReference type="Proteomes" id="UP000660110">
    <property type="component" value="Unassembled WGS sequence"/>
</dbReference>